<keyword evidence="3" id="KW-1185">Reference proteome</keyword>
<sequence>MASCAVATDSPPSYHEAMATVRDVGKSSCFVTGWPCAPSAAVVTSNPFVNMLDDSRPHASGKSVTTNRGPFGRTGRRRAVRPVQPDLNHGLDPTKIRQRIVCKQGCGCFDLLLSLFGP</sequence>
<evidence type="ECO:0000313" key="3">
    <source>
        <dbReference type="Proteomes" id="UP000076858"/>
    </source>
</evidence>
<organism evidence="2 3">
    <name type="scientific">Daphnia magna</name>
    <dbReference type="NCBI Taxonomy" id="35525"/>
    <lineage>
        <taxon>Eukaryota</taxon>
        <taxon>Metazoa</taxon>
        <taxon>Ecdysozoa</taxon>
        <taxon>Arthropoda</taxon>
        <taxon>Crustacea</taxon>
        <taxon>Branchiopoda</taxon>
        <taxon>Diplostraca</taxon>
        <taxon>Cladocera</taxon>
        <taxon>Anomopoda</taxon>
        <taxon>Daphniidae</taxon>
        <taxon>Daphnia</taxon>
    </lineage>
</organism>
<evidence type="ECO:0000256" key="1">
    <source>
        <dbReference type="SAM" id="MobiDB-lite"/>
    </source>
</evidence>
<evidence type="ECO:0000313" key="2">
    <source>
        <dbReference type="EMBL" id="KZS10966.1"/>
    </source>
</evidence>
<feature type="region of interest" description="Disordered" evidence="1">
    <location>
        <begin position="54"/>
        <end position="90"/>
    </location>
</feature>
<comment type="caution">
    <text evidence="2">The sequence shown here is derived from an EMBL/GenBank/DDBJ whole genome shotgun (WGS) entry which is preliminary data.</text>
</comment>
<proteinExistence type="predicted"/>
<protein>
    <submittedName>
        <fullName evidence="2">Uncharacterized protein</fullName>
    </submittedName>
</protein>
<name>A0A164U1D0_9CRUS</name>
<dbReference type="AlphaFoldDB" id="A0A164U1D0"/>
<gene>
    <name evidence="2" type="ORF">APZ42_024445</name>
</gene>
<dbReference type="Proteomes" id="UP000076858">
    <property type="component" value="Unassembled WGS sequence"/>
</dbReference>
<reference evidence="2 3" key="1">
    <citation type="submission" date="2016-03" db="EMBL/GenBank/DDBJ databases">
        <title>EvidentialGene: Evidence-directed Construction of Genes on Genomes.</title>
        <authorList>
            <person name="Gilbert D.G."/>
            <person name="Choi J.-H."/>
            <person name="Mockaitis K."/>
            <person name="Colbourne J."/>
            <person name="Pfrender M."/>
        </authorList>
    </citation>
    <scope>NUCLEOTIDE SEQUENCE [LARGE SCALE GENOMIC DNA]</scope>
    <source>
        <strain evidence="2 3">Xinb3</strain>
        <tissue evidence="2">Complete organism</tissue>
    </source>
</reference>
<dbReference type="EMBL" id="LRGB01001648">
    <property type="protein sequence ID" value="KZS10966.1"/>
    <property type="molecule type" value="Genomic_DNA"/>
</dbReference>
<accession>A0A164U1D0</accession>